<dbReference type="EMBL" id="JXLU01000021">
    <property type="protein sequence ID" value="KIO73800.1"/>
    <property type="molecule type" value="Genomic_DNA"/>
</dbReference>
<dbReference type="Proteomes" id="UP000032076">
    <property type="component" value="Unassembled WGS sequence"/>
</dbReference>
<feature type="transmembrane region" description="Helical" evidence="1">
    <location>
        <begin position="146"/>
        <end position="167"/>
    </location>
</feature>
<protein>
    <recommendedName>
        <fullName evidence="4">DUF5683 domain-containing protein</fullName>
    </recommendedName>
</protein>
<reference evidence="2 3" key="1">
    <citation type="submission" date="2015-01" db="EMBL/GenBank/DDBJ databases">
        <title>Draft Genome Sequences of Four Bacillus thermoamylovorans Strains, Isolated From Food Products.</title>
        <authorList>
            <person name="Krawcyk A.O."/>
            <person name="Berendsen E.M."/>
            <person name="Eijlander R.T."/>
            <person name="de Jong A."/>
            <person name="Wells-Bennik M."/>
            <person name="Kuipers O.P."/>
        </authorList>
    </citation>
    <scope>NUCLEOTIDE SEQUENCE [LARGE SCALE GENOMIC DNA]</scope>
    <source>
        <strain evidence="2 3">B4167</strain>
    </source>
</reference>
<evidence type="ECO:0008006" key="4">
    <source>
        <dbReference type="Google" id="ProtNLM"/>
    </source>
</evidence>
<keyword evidence="1" id="KW-0812">Transmembrane</keyword>
<sequence>MFNLRKKQNNEYKSPVAAFLWSVTMVGFGQLYNGQYTFGFMLLASEFTINTLSNLNPSIHHSFHGDFIKVHDVVNYHWGLFYPSLYGFSIWQAYNRAIVMNYQKEGKEPPEKVYLTGFCIGLVVGMNLGVYWHHYFLDHILLFKVLSSPVFNGIFLGIIVGFAGHLLEKLQSKLKVDEHGRKG</sequence>
<name>A0A0D0FMR4_9BACI</name>
<evidence type="ECO:0000313" key="3">
    <source>
        <dbReference type="Proteomes" id="UP000032076"/>
    </source>
</evidence>
<keyword evidence="1" id="KW-0472">Membrane</keyword>
<organism evidence="2 3">
    <name type="scientific">Caldibacillus thermoamylovorans</name>
    <dbReference type="NCBI Taxonomy" id="35841"/>
    <lineage>
        <taxon>Bacteria</taxon>
        <taxon>Bacillati</taxon>
        <taxon>Bacillota</taxon>
        <taxon>Bacilli</taxon>
        <taxon>Bacillales</taxon>
        <taxon>Bacillaceae</taxon>
        <taxon>Caldibacillus</taxon>
    </lineage>
</organism>
<proteinExistence type="predicted"/>
<dbReference type="AlphaFoldDB" id="A0A0D0FMR4"/>
<keyword evidence="1" id="KW-1133">Transmembrane helix</keyword>
<evidence type="ECO:0000256" key="1">
    <source>
        <dbReference type="SAM" id="Phobius"/>
    </source>
</evidence>
<feature type="transmembrane region" description="Helical" evidence="1">
    <location>
        <begin position="12"/>
        <end position="32"/>
    </location>
</feature>
<evidence type="ECO:0000313" key="2">
    <source>
        <dbReference type="EMBL" id="KIO73800.1"/>
    </source>
</evidence>
<feature type="transmembrane region" description="Helical" evidence="1">
    <location>
        <begin position="114"/>
        <end position="134"/>
    </location>
</feature>
<gene>
    <name evidence="2" type="ORF">B4167_1862</name>
</gene>
<accession>A0A0D0FMR4</accession>
<comment type="caution">
    <text evidence="2">The sequence shown here is derived from an EMBL/GenBank/DDBJ whole genome shotgun (WGS) entry which is preliminary data.</text>
</comment>
<feature type="transmembrane region" description="Helical" evidence="1">
    <location>
        <begin position="76"/>
        <end position="94"/>
    </location>
</feature>